<comment type="subcellular location">
    <subcellularLocation>
        <location evidence="1">Nucleus</location>
    </subcellularLocation>
</comment>
<evidence type="ECO:0000256" key="10">
    <source>
        <dbReference type="SAM" id="MobiDB-lite"/>
    </source>
</evidence>
<evidence type="ECO:0000256" key="7">
    <source>
        <dbReference type="ARBA" id="ARBA00023125"/>
    </source>
</evidence>
<dbReference type="FunFam" id="3.30.160.60:FF:000041">
    <property type="entry name" value="Zinc finger protein ZIC 1"/>
    <property type="match status" value="1"/>
</dbReference>
<dbReference type="SMART" id="SM00355">
    <property type="entry name" value="ZnF_C2H2"/>
    <property type="match status" value="4"/>
</dbReference>
<feature type="region of interest" description="Disordered" evidence="10">
    <location>
        <begin position="302"/>
        <end position="322"/>
    </location>
</feature>
<dbReference type="Proteomes" id="UP000471633">
    <property type="component" value="Unassembled WGS sequence"/>
</dbReference>
<keyword evidence="3" id="KW-0479">Metal-binding</keyword>
<dbReference type="PANTHER" id="PTHR45718:SF8">
    <property type="entry name" value="GLIS FAMILY ZINC FINGER 2"/>
    <property type="match status" value="1"/>
</dbReference>
<dbReference type="PANTHER" id="PTHR45718">
    <property type="entry name" value="TRANSCRIPTIONAL ACTIVATOR CUBITUS INTERRUPTUS"/>
    <property type="match status" value="1"/>
</dbReference>
<evidence type="ECO:0000256" key="2">
    <source>
        <dbReference type="ARBA" id="ARBA00010831"/>
    </source>
</evidence>
<dbReference type="Pfam" id="PF18366">
    <property type="entry name" value="zf_ZIC"/>
    <property type="match status" value="1"/>
</dbReference>
<sequence length="1420" mass="160037">MHTQLYNVLPPGVNTQSQSHLRSQTSHLSNTPLIYSHYYPNDTVSQSTHQHHHHHHHHQQQHRELSQIITTTPPPPQTGSGAAPSNYIENVPIIENYQLSNESRHVTDTDSLFPTIAPYTTNSLSTASTLSSSSSSSTSISSSTLMPETAIDYNNRGHLNYALSYLSNQTSNNKNFINSNSYHSLNRLQQINSSKESISANHLKLLYPQCYVTPPTLNEDLLDTSQSTGSCDTSVANVWPQSIISAQYSTNFLSSYSTGMAAAAAAAAVAVHSTSFDYTQPSMMLSPSGSNTAQLCRHLNDRHLGNNNNNDDNNNNNSNICNKTTGRIKSTNYLTSTPISSHVNVNSHISETNFPLPTYSSVSTSSCLPSATCELYNIPQRILSNRLSMNQHIASTTLTSVPTGEVRSLINNELYYCQWIDPVPTIPGSIPKPCSRVFDSVTEIVNHITLEHVGGPEQLDHTCYWKDCIRDGKPFKAKYKLVNHIRVHTGEKPFPCPFSGCMKVFARSENLKIHKRTHTGEKPFVCEFEGCDRRFANSSDRKKHMHVHMNDKPYFCRFKGCDKSYTHPSSLRKHLRVHYLSPNDALNPTDYDTHSNSSDTINNNNNSDNNQLNTNDSRTCTRTNNMNMTEVLTRESHNSVNPTNYFYPMMNRDNVDCIRNNNCTGNSTTTNHNNNNNNCTSTLNKLRKKTQDSPIHTSDFLLRKASRKRHYSTRNEYDSESFTHVNTTTTTNITSSSINIRSPSSKDFMSQLAAVVCGPTEKEFKSQRNNLNYNEFQGTFQQHSENISQFRNDTFMWGQLDNELPITNNRNNNYKKTNTNLSYLSSNHNIDPFLSNSRMYSSLNFGQSLSTLSQITPSSPTDIIAQHEMNIDSVKMKSDLLNLNRSYELHNNVISNDNSNPYVNLHHQQHEEQMDHLQHSSSQYALNEYTQNLFHANDFLMETQKNFGLIKHPYYHTQQQQRQGSYCFLPSSHQYHSDSQQPQESQHFQRQQMNSSPKLYNNLYSLETNLLYPCNDNNNSTNSQSIHNLQQHQKHLTSENLLTQQSQQHSVYSETSHQSNSTDSDLENSSILFKTNLSANNSFINNNNNNSSNGNNNSITSCTGNILSTINNDHNNLSITNVPVISTPTIMTSCETSSSTISLFSQLNENKLKENLQVNDNNNNNNNSSTDLSLSETLTCGVQFPVANSLSNWLSLNNRNGISVTNYLGWSMLNNDKTMITSNINNNTNELTHHSLDNNNDSNNNSNQTDRINSIDRIPSTVHHQMKCCENFDNIPLSNNNNNNDNSSSSFLNNDNEKDTSNQCTFTKNKIKDPVISPYISNCAFSYICNPDDKHKLHDKEENDQRNKIVEHKNDYIDNYYSSSSSTIIDCVNDSSTLCSMINNSVIHGNINKTNAGTTSLSVTTTTITTNASNDNNNDK</sequence>
<dbReference type="GO" id="GO:0005634">
    <property type="term" value="C:nucleus"/>
    <property type="evidence" value="ECO:0007669"/>
    <property type="project" value="UniProtKB-SubCell"/>
</dbReference>
<feature type="region of interest" description="Disordered" evidence="10">
    <location>
        <begin position="1015"/>
        <end position="1066"/>
    </location>
</feature>
<dbReference type="GO" id="GO:0000981">
    <property type="term" value="F:DNA-binding transcription factor activity, RNA polymerase II-specific"/>
    <property type="evidence" value="ECO:0007669"/>
    <property type="project" value="TreeGrafter"/>
</dbReference>
<dbReference type="FunFam" id="3.30.160.60:FF:000035">
    <property type="entry name" value="Zinc finger protein ZIC 1"/>
    <property type="match status" value="1"/>
</dbReference>
<keyword evidence="5 9" id="KW-0863">Zinc-finger</keyword>
<dbReference type="PROSITE" id="PS50157">
    <property type="entry name" value="ZINC_FINGER_C2H2_2"/>
    <property type="match status" value="4"/>
</dbReference>
<evidence type="ECO:0000256" key="4">
    <source>
        <dbReference type="ARBA" id="ARBA00022737"/>
    </source>
</evidence>
<feature type="region of interest" description="Disordered" evidence="10">
    <location>
        <begin position="1231"/>
        <end position="1252"/>
    </location>
</feature>
<feature type="domain" description="C2H2-type" evidence="11">
    <location>
        <begin position="466"/>
        <end position="493"/>
    </location>
</feature>
<feature type="compositionally biased region" description="Polar residues" evidence="10">
    <location>
        <begin position="1015"/>
        <end position="1031"/>
    </location>
</feature>
<dbReference type="GeneID" id="24589057"/>
<feature type="region of interest" description="Disordered" evidence="10">
    <location>
        <begin position="40"/>
        <end position="86"/>
    </location>
</feature>
<dbReference type="GO" id="GO:0000978">
    <property type="term" value="F:RNA polymerase II cis-regulatory region sequence-specific DNA binding"/>
    <property type="evidence" value="ECO:0007669"/>
    <property type="project" value="TreeGrafter"/>
</dbReference>
<organism evidence="12 13">
    <name type="scientific">Schistosoma haematobium</name>
    <name type="common">Blood fluke</name>
    <dbReference type="NCBI Taxonomy" id="6185"/>
    <lineage>
        <taxon>Eukaryota</taxon>
        <taxon>Metazoa</taxon>
        <taxon>Spiralia</taxon>
        <taxon>Lophotrochozoa</taxon>
        <taxon>Platyhelminthes</taxon>
        <taxon>Trematoda</taxon>
        <taxon>Digenea</taxon>
        <taxon>Strigeidida</taxon>
        <taxon>Schistosomatoidea</taxon>
        <taxon>Schistosomatidae</taxon>
        <taxon>Schistosoma</taxon>
    </lineage>
</organism>
<evidence type="ECO:0000313" key="13">
    <source>
        <dbReference type="Proteomes" id="UP000471633"/>
    </source>
</evidence>
<dbReference type="FunFam" id="3.30.160.60:FF:000031">
    <property type="entry name" value="GLI family zinc finger 3"/>
    <property type="match status" value="1"/>
</dbReference>
<dbReference type="GO" id="GO:0008270">
    <property type="term" value="F:zinc ion binding"/>
    <property type="evidence" value="ECO:0007669"/>
    <property type="project" value="UniProtKB-KW"/>
</dbReference>
<feature type="compositionally biased region" description="Low complexity" evidence="10">
    <location>
        <begin position="1237"/>
        <end position="1247"/>
    </location>
</feature>
<name>A0A922LHQ1_SCHHA</name>
<evidence type="ECO:0000256" key="1">
    <source>
        <dbReference type="ARBA" id="ARBA00004123"/>
    </source>
</evidence>
<comment type="caution">
    <text evidence="12">The sequence shown here is derived from an EMBL/GenBank/DDBJ whole genome shotgun (WGS) entry which is preliminary data.</text>
</comment>
<dbReference type="Gene3D" id="3.30.160.60">
    <property type="entry name" value="Classic Zinc Finger"/>
    <property type="match status" value="4"/>
</dbReference>
<evidence type="ECO:0000313" key="12">
    <source>
        <dbReference type="EMBL" id="KAH9584902.1"/>
    </source>
</evidence>
<dbReference type="InterPro" id="IPR013087">
    <property type="entry name" value="Znf_C2H2_type"/>
</dbReference>
<evidence type="ECO:0000256" key="5">
    <source>
        <dbReference type="ARBA" id="ARBA00022771"/>
    </source>
</evidence>
<keyword evidence="8" id="KW-0539">Nucleus</keyword>
<dbReference type="RefSeq" id="XP_035587610.2">
    <property type="nucleotide sequence ID" value="XM_035732302.2"/>
</dbReference>
<gene>
    <name evidence="12" type="ORF">MS3_00006337</name>
</gene>
<feature type="domain" description="C2H2-type" evidence="11">
    <location>
        <begin position="494"/>
        <end position="523"/>
    </location>
</feature>
<dbReference type="InterPro" id="IPR056436">
    <property type="entry name" value="Znf-C2H2_ZIC1-5/GLI1-3-like"/>
</dbReference>
<dbReference type="Pfam" id="PF00096">
    <property type="entry name" value="zf-C2H2"/>
    <property type="match status" value="2"/>
</dbReference>
<feature type="region of interest" description="Disordered" evidence="10">
    <location>
        <begin position="969"/>
        <end position="993"/>
    </location>
</feature>
<reference evidence="12" key="4">
    <citation type="journal article" date="2022" name="PLoS Pathog.">
        <title>Chromosome-level genome of Schistosoma haematobium underpins genome-wide explorations of molecular variation.</title>
        <authorList>
            <person name="Stroehlein A.J."/>
            <person name="Korhonen P.K."/>
            <person name="Lee V.V."/>
            <person name="Ralph S.A."/>
            <person name="Mentink-Kane M."/>
            <person name="You H."/>
            <person name="McManus D.P."/>
            <person name="Tchuente L.T."/>
            <person name="Stothard J.R."/>
            <person name="Kaur P."/>
            <person name="Dudchenko O."/>
            <person name="Aiden E.L."/>
            <person name="Yang B."/>
            <person name="Yang H."/>
            <person name="Emery A.M."/>
            <person name="Webster B.L."/>
            <person name="Brindley P.J."/>
            <person name="Rollinson D."/>
            <person name="Chang B.C.H."/>
            <person name="Gasser R.B."/>
            <person name="Young N.D."/>
        </authorList>
    </citation>
    <scope>NUCLEOTIDE SEQUENCE</scope>
</reference>
<feature type="compositionally biased region" description="Low complexity" evidence="10">
    <location>
        <begin position="306"/>
        <end position="319"/>
    </location>
</feature>
<feature type="domain" description="C2H2-type" evidence="11">
    <location>
        <begin position="524"/>
        <end position="553"/>
    </location>
</feature>
<feature type="region of interest" description="Disordered" evidence="10">
    <location>
        <begin position="125"/>
        <end position="144"/>
    </location>
</feature>
<comment type="similarity">
    <text evidence="2">Belongs to the GLI C2H2-type zinc-finger protein family.</text>
</comment>
<dbReference type="InterPro" id="IPR041643">
    <property type="entry name" value="Znf_ZIC"/>
</dbReference>
<accession>A0A922LHQ1</accession>
<dbReference type="KEGG" id="shx:MS3_00006337"/>
<evidence type="ECO:0000256" key="6">
    <source>
        <dbReference type="ARBA" id="ARBA00022833"/>
    </source>
</evidence>
<feature type="domain" description="C2H2-type" evidence="11">
    <location>
        <begin position="554"/>
        <end position="578"/>
    </location>
</feature>
<dbReference type="Pfam" id="PF23561">
    <property type="entry name" value="zf-C2H2_15"/>
    <property type="match status" value="1"/>
</dbReference>
<dbReference type="InterPro" id="IPR043359">
    <property type="entry name" value="GLI-like"/>
</dbReference>
<keyword evidence="4" id="KW-0677">Repeat</keyword>
<evidence type="ECO:0000256" key="3">
    <source>
        <dbReference type="ARBA" id="ARBA00022723"/>
    </source>
</evidence>
<keyword evidence="6" id="KW-0862">Zinc</keyword>
<keyword evidence="7" id="KW-0238">DNA-binding</keyword>
<protein>
    <recommendedName>
        <fullName evidence="11">C2H2-type domain-containing protein</fullName>
    </recommendedName>
</protein>
<evidence type="ECO:0000256" key="9">
    <source>
        <dbReference type="PROSITE-ProRule" id="PRU00042"/>
    </source>
</evidence>
<evidence type="ECO:0000259" key="11">
    <source>
        <dbReference type="PROSITE" id="PS50157"/>
    </source>
</evidence>
<dbReference type="CTD" id="24589057"/>
<feature type="compositionally biased region" description="Polar residues" evidence="10">
    <location>
        <begin position="971"/>
        <end position="993"/>
    </location>
</feature>
<feature type="compositionally biased region" description="Basic residues" evidence="10">
    <location>
        <begin position="49"/>
        <end position="60"/>
    </location>
</feature>
<proteinExistence type="inferred from homology"/>
<dbReference type="SUPFAM" id="SSF57667">
    <property type="entry name" value="beta-beta-alpha zinc fingers"/>
    <property type="match status" value="2"/>
</dbReference>
<reference evidence="12" key="3">
    <citation type="submission" date="2021-06" db="EMBL/GenBank/DDBJ databases">
        <title>Chromosome-level genome assembly for S. haematobium.</title>
        <authorList>
            <person name="Stroehlein A.J."/>
        </authorList>
    </citation>
    <scope>NUCLEOTIDE SEQUENCE</scope>
</reference>
<reference evidence="12" key="2">
    <citation type="journal article" date="2019" name="Gigascience">
        <title>High-quality Schistosoma haematobium genome achieved by single-molecule and long-range sequencing.</title>
        <authorList>
            <person name="Stroehlein A.J."/>
            <person name="Korhonen P.K."/>
            <person name="Chong T.M."/>
            <person name="Lim Y.L."/>
            <person name="Chan K.G."/>
            <person name="Webster B."/>
            <person name="Rollinson D."/>
            <person name="Brindley P.J."/>
            <person name="Gasser R.B."/>
            <person name="Young N.D."/>
        </authorList>
    </citation>
    <scope>NUCLEOTIDE SEQUENCE</scope>
</reference>
<feature type="compositionally biased region" description="Polar residues" evidence="10">
    <location>
        <begin position="1038"/>
        <end position="1066"/>
    </location>
</feature>
<keyword evidence="13" id="KW-1185">Reference proteome</keyword>
<feature type="region of interest" description="Disordered" evidence="10">
    <location>
        <begin position="587"/>
        <end position="622"/>
    </location>
</feature>
<dbReference type="EMBL" id="AMPZ03000004">
    <property type="protein sequence ID" value="KAH9584902.1"/>
    <property type="molecule type" value="Genomic_DNA"/>
</dbReference>
<evidence type="ECO:0000256" key="8">
    <source>
        <dbReference type="ARBA" id="ARBA00023242"/>
    </source>
</evidence>
<reference evidence="12" key="1">
    <citation type="journal article" date="2012" name="Nat. Genet.">
        <title>Whole-genome sequence of Schistosoma haematobium.</title>
        <authorList>
            <person name="Young N.D."/>
            <person name="Jex A.R."/>
            <person name="Li B."/>
            <person name="Liu S."/>
            <person name="Yang L."/>
            <person name="Xiong Z."/>
            <person name="Li Y."/>
            <person name="Cantacessi C."/>
            <person name="Hall R.S."/>
            <person name="Xu X."/>
            <person name="Chen F."/>
            <person name="Wu X."/>
            <person name="Zerlotini A."/>
            <person name="Oliveira G."/>
            <person name="Hofmann A."/>
            <person name="Zhang G."/>
            <person name="Fang X."/>
            <person name="Kang Y."/>
            <person name="Campbell B.E."/>
            <person name="Loukas A."/>
            <person name="Ranganathan S."/>
            <person name="Rollinson D."/>
            <person name="Rinaldi G."/>
            <person name="Brindley P.J."/>
            <person name="Yang H."/>
            <person name="Wang J."/>
            <person name="Wang J."/>
            <person name="Gasser R.B."/>
        </authorList>
    </citation>
    <scope>NUCLEOTIDE SEQUENCE</scope>
</reference>
<feature type="compositionally biased region" description="Low complexity" evidence="10">
    <location>
        <begin position="594"/>
        <end position="622"/>
    </location>
</feature>
<dbReference type="PROSITE" id="PS00028">
    <property type="entry name" value="ZINC_FINGER_C2H2_1"/>
    <property type="match status" value="3"/>
</dbReference>
<dbReference type="InterPro" id="IPR036236">
    <property type="entry name" value="Znf_C2H2_sf"/>
</dbReference>